<keyword evidence="15" id="KW-1185">Reference proteome</keyword>
<dbReference type="CDD" id="cd00757">
    <property type="entry name" value="ThiF_MoeB_HesA_family"/>
    <property type="match status" value="1"/>
</dbReference>
<dbReference type="InterPro" id="IPR000594">
    <property type="entry name" value="ThiF_NAD_FAD-bd"/>
</dbReference>
<comment type="cofactor">
    <cofactor evidence="12">
        <name>Zn(2+)</name>
        <dbReference type="ChEBI" id="CHEBI:29105"/>
    </cofactor>
    <text evidence="12">Binds 1 zinc ion per subunit.</text>
</comment>
<dbReference type="InterPro" id="IPR036873">
    <property type="entry name" value="Rhodanese-like_dom_sf"/>
</dbReference>
<evidence type="ECO:0000313" key="14">
    <source>
        <dbReference type="EMBL" id="PIA17359.1"/>
    </source>
</evidence>
<keyword evidence="3 12" id="KW-0808">Transferase</keyword>
<dbReference type="GO" id="GO:0004792">
    <property type="term" value="F:thiosulfate-cyanide sulfurtransferase activity"/>
    <property type="evidence" value="ECO:0007669"/>
    <property type="project" value="TreeGrafter"/>
</dbReference>
<dbReference type="Pfam" id="PF00581">
    <property type="entry name" value="Rhodanese"/>
    <property type="match status" value="1"/>
</dbReference>
<evidence type="ECO:0000256" key="2">
    <source>
        <dbReference type="ARBA" id="ARBA00022490"/>
    </source>
</evidence>
<dbReference type="GO" id="GO:0046872">
    <property type="term" value="F:metal ion binding"/>
    <property type="evidence" value="ECO:0007669"/>
    <property type="project" value="UniProtKB-KW"/>
</dbReference>
<keyword evidence="5 12" id="KW-0479">Metal-binding</keyword>
<protein>
    <recommendedName>
        <fullName evidence="11">Needs CLA4 to survive protein 3</fullName>
    </recommendedName>
</protein>
<feature type="active site" description="Cysteine persulfide intermediate; for sulfurtransferase activity" evidence="12">
    <location>
        <position position="402"/>
    </location>
</feature>
<dbReference type="GO" id="GO:0002143">
    <property type="term" value="P:tRNA wobble position uridine thiolation"/>
    <property type="evidence" value="ECO:0007669"/>
    <property type="project" value="InterPro"/>
</dbReference>
<dbReference type="InterPro" id="IPR001763">
    <property type="entry name" value="Rhodanese-like_dom"/>
</dbReference>
<comment type="subcellular location">
    <subcellularLocation>
        <location evidence="1">Cytoplasm</location>
        <location evidence="1">Cytosol</location>
    </subcellularLocation>
</comment>
<evidence type="ECO:0000256" key="4">
    <source>
        <dbReference type="ARBA" id="ARBA00022694"/>
    </source>
</evidence>
<dbReference type="GO" id="GO:0032447">
    <property type="term" value="P:protein urmylation"/>
    <property type="evidence" value="ECO:0007669"/>
    <property type="project" value="TreeGrafter"/>
</dbReference>
<dbReference type="FunFam" id="3.40.250.10:FF:000014">
    <property type="entry name" value="Adenylyltransferase and sulfurtransferase MOCS3"/>
    <property type="match status" value="1"/>
</dbReference>
<evidence type="ECO:0000256" key="11">
    <source>
        <dbReference type="ARBA" id="ARBA00075323"/>
    </source>
</evidence>
<feature type="active site" description="Glycyl thioester intermediate; for adenylyltransferase activity" evidence="12">
    <location>
        <position position="236"/>
    </location>
</feature>
<dbReference type="InterPro" id="IPR035985">
    <property type="entry name" value="Ubiquitin-activating_enz"/>
</dbReference>
<dbReference type="UniPathway" id="UPA00988"/>
<keyword evidence="4 12" id="KW-0819">tRNA processing</keyword>
<feature type="binding site" evidence="12">
    <location>
        <begin position="116"/>
        <end position="120"/>
    </location>
    <ligand>
        <name>ATP</name>
        <dbReference type="ChEBI" id="CHEBI:30616"/>
    </ligand>
</feature>
<evidence type="ECO:0000256" key="5">
    <source>
        <dbReference type="ARBA" id="ARBA00022723"/>
    </source>
</evidence>
<feature type="binding site" evidence="12">
    <location>
        <position position="295"/>
    </location>
    <ligand>
        <name>Zn(2+)</name>
        <dbReference type="ChEBI" id="CHEBI:29105"/>
    </ligand>
</feature>
<dbReference type="SMART" id="SM00450">
    <property type="entry name" value="RHOD"/>
    <property type="match status" value="1"/>
</dbReference>
<dbReference type="HAMAP" id="MF_03049">
    <property type="entry name" value="MOCS3_Uba4"/>
    <property type="match status" value="1"/>
</dbReference>
<evidence type="ECO:0000256" key="10">
    <source>
        <dbReference type="ARBA" id="ARBA00023268"/>
    </source>
</evidence>
<dbReference type="Gene3D" id="3.40.250.10">
    <property type="entry name" value="Rhodanese-like domain"/>
    <property type="match status" value="1"/>
</dbReference>
<comment type="similarity">
    <text evidence="12">In the N-terminal section; belongs to the HesA/MoeB/ThiF family. UBA4 subfamily.</text>
</comment>
<dbReference type="InterPro" id="IPR028885">
    <property type="entry name" value="MOCS3/Uba4"/>
</dbReference>
<dbReference type="PANTHER" id="PTHR10953">
    <property type="entry name" value="UBIQUITIN-ACTIVATING ENZYME E1"/>
    <property type="match status" value="1"/>
</dbReference>
<gene>
    <name evidence="12" type="primary">UBA4</name>
    <name evidence="14" type="ORF">COEREDRAFT_86347</name>
</gene>
<dbReference type="OrthoDB" id="10261062at2759"/>
<evidence type="ECO:0000256" key="3">
    <source>
        <dbReference type="ARBA" id="ARBA00022679"/>
    </source>
</evidence>
<evidence type="ECO:0000256" key="9">
    <source>
        <dbReference type="ARBA" id="ARBA00022840"/>
    </source>
</evidence>
<evidence type="ECO:0000256" key="7">
    <source>
        <dbReference type="ARBA" id="ARBA00022786"/>
    </source>
</evidence>
<keyword evidence="10 12" id="KW-0511">Multifunctional enzyme</keyword>
<evidence type="ECO:0000256" key="6">
    <source>
        <dbReference type="ARBA" id="ARBA00022741"/>
    </source>
</evidence>
<dbReference type="InterPro" id="IPR045886">
    <property type="entry name" value="ThiF/MoeB/HesA"/>
</dbReference>
<dbReference type="GO" id="GO:0042292">
    <property type="term" value="F:URM1 activating enzyme activity"/>
    <property type="evidence" value="ECO:0007669"/>
    <property type="project" value="TreeGrafter"/>
</dbReference>
<dbReference type="EMBL" id="KZ303495">
    <property type="protein sequence ID" value="PIA17359.1"/>
    <property type="molecule type" value="Genomic_DNA"/>
</dbReference>
<reference evidence="14 15" key="1">
    <citation type="journal article" date="2015" name="Genome Biol. Evol.">
        <title>Phylogenomic analyses indicate that early fungi evolved digesting cell walls of algal ancestors of land plants.</title>
        <authorList>
            <person name="Chang Y."/>
            <person name="Wang S."/>
            <person name="Sekimoto S."/>
            <person name="Aerts A.L."/>
            <person name="Choi C."/>
            <person name="Clum A."/>
            <person name="LaButti K.M."/>
            <person name="Lindquist E.A."/>
            <person name="Yee Ngan C."/>
            <person name="Ohm R.A."/>
            <person name="Salamov A.A."/>
            <person name="Grigoriev I.V."/>
            <person name="Spatafora J.W."/>
            <person name="Berbee M.L."/>
        </authorList>
    </citation>
    <scope>NUCLEOTIDE SEQUENCE [LARGE SCALE GENOMIC DNA]</scope>
    <source>
        <strain evidence="14 15">NRRL 1564</strain>
    </source>
</reference>
<feature type="binding site" evidence="12">
    <location>
        <position position="219"/>
    </location>
    <ligand>
        <name>Zn(2+)</name>
        <dbReference type="ChEBI" id="CHEBI:29105"/>
    </ligand>
</feature>
<keyword evidence="8 12" id="KW-0862">Zinc</keyword>
<comment type="pathway">
    <text evidence="12">tRNA modification; 5-methoxycarbonylmethyl-2-thiouridine-tRNA biosynthesis.</text>
</comment>
<evidence type="ECO:0000256" key="1">
    <source>
        <dbReference type="ARBA" id="ARBA00004514"/>
    </source>
</evidence>
<dbReference type="Gene3D" id="3.40.50.720">
    <property type="entry name" value="NAD(P)-binding Rossmann-like Domain"/>
    <property type="match status" value="1"/>
</dbReference>
<evidence type="ECO:0000256" key="12">
    <source>
        <dbReference type="HAMAP-Rule" id="MF_03049"/>
    </source>
</evidence>
<dbReference type="GO" id="GO:0005829">
    <property type="term" value="C:cytosol"/>
    <property type="evidence" value="ECO:0007669"/>
    <property type="project" value="UniProtKB-SubCell"/>
</dbReference>
<name>A0A2G5BEB6_COERN</name>
<dbReference type="PROSITE" id="PS50206">
    <property type="entry name" value="RHODANESE_3"/>
    <property type="match status" value="1"/>
</dbReference>
<feature type="domain" description="Rhodanese" evidence="13">
    <location>
        <begin position="348"/>
        <end position="443"/>
    </location>
</feature>
<evidence type="ECO:0000259" key="13">
    <source>
        <dbReference type="PROSITE" id="PS50206"/>
    </source>
</evidence>
<proteinExistence type="inferred from homology"/>
<dbReference type="Pfam" id="PF00899">
    <property type="entry name" value="ThiF"/>
    <property type="match status" value="1"/>
</dbReference>
<feature type="binding site" evidence="12">
    <location>
        <position position="298"/>
    </location>
    <ligand>
        <name>Zn(2+)</name>
        <dbReference type="ChEBI" id="CHEBI:29105"/>
    </ligand>
</feature>
<keyword evidence="7" id="KW-0833">Ubl conjugation pathway</keyword>
<dbReference type="Proteomes" id="UP000242474">
    <property type="component" value="Unassembled WGS sequence"/>
</dbReference>
<dbReference type="GO" id="GO:0070566">
    <property type="term" value="F:adenylyltransferase activity"/>
    <property type="evidence" value="ECO:0007669"/>
    <property type="project" value="InterPro"/>
</dbReference>
<keyword evidence="2 12" id="KW-0963">Cytoplasm</keyword>
<keyword evidence="6 12" id="KW-0547">Nucleotide-binding</keyword>
<dbReference type="FunFam" id="3.40.50.720:FF:000033">
    <property type="entry name" value="Adenylyltransferase and sulfurtransferase MOCS3"/>
    <property type="match status" value="1"/>
</dbReference>
<keyword evidence="9 12" id="KW-0067">ATP-binding</keyword>
<feature type="binding site" evidence="12">
    <location>
        <position position="88"/>
    </location>
    <ligand>
        <name>ATP</name>
        <dbReference type="ChEBI" id="CHEBI:30616"/>
    </ligand>
</feature>
<feature type="binding site" evidence="12">
    <location>
        <begin position="178"/>
        <end position="179"/>
    </location>
    <ligand>
        <name>ATP</name>
        <dbReference type="ChEBI" id="CHEBI:30616"/>
    </ligand>
</feature>
<dbReference type="AlphaFoldDB" id="A0A2G5BEB6"/>
<feature type="binding site" evidence="12">
    <location>
        <position position="222"/>
    </location>
    <ligand>
        <name>Zn(2+)</name>
        <dbReference type="ChEBI" id="CHEBI:29105"/>
    </ligand>
</feature>
<dbReference type="PANTHER" id="PTHR10953:SF102">
    <property type="entry name" value="ADENYLYLTRANSFERASE AND SULFURTRANSFERASE MOCS3"/>
    <property type="match status" value="1"/>
</dbReference>
<organism evidence="14 15">
    <name type="scientific">Coemansia reversa (strain ATCC 12441 / NRRL 1564)</name>
    <dbReference type="NCBI Taxonomy" id="763665"/>
    <lineage>
        <taxon>Eukaryota</taxon>
        <taxon>Fungi</taxon>
        <taxon>Fungi incertae sedis</taxon>
        <taxon>Zoopagomycota</taxon>
        <taxon>Kickxellomycotina</taxon>
        <taxon>Kickxellomycetes</taxon>
        <taxon>Kickxellales</taxon>
        <taxon>Kickxellaceae</taxon>
        <taxon>Coemansia</taxon>
    </lineage>
</organism>
<dbReference type="STRING" id="763665.A0A2G5BEB6"/>
<feature type="binding site" evidence="12">
    <location>
        <position position="134"/>
    </location>
    <ligand>
        <name>ATP</name>
        <dbReference type="ChEBI" id="CHEBI:30616"/>
    </ligand>
</feature>
<accession>A0A2G5BEB6</accession>
<evidence type="ECO:0000313" key="15">
    <source>
        <dbReference type="Proteomes" id="UP000242474"/>
    </source>
</evidence>
<evidence type="ECO:0000256" key="8">
    <source>
        <dbReference type="ARBA" id="ARBA00022833"/>
    </source>
</evidence>
<dbReference type="SUPFAM" id="SSF69572">
    <property type="entry name" value="Activating enzymes of the ubiquitin-like proteins"/>
    <property type="match status" value="1"/>
</dbReference>
<feature type="binding site" evidence="12">
    <location>
        <position position="109"/>
    </location>
    <ligand>
        <name>ATP</name>
        <dbReference type="ChEBI" id="CHEBI:30616"/>
    </ligand>
</feature>
<sequence>MNCARAIELRARLAQLRKEELEIEAELCSLEASQSAALRSPLPSQESANVLSKEEIRRYSRQLLIPEIGTKGQKRLRDSSVLVIGTGGLGSPCALYLASMGVGTLGLVDHDAVDHSNLHRQIIHTEAACSGTAKVVSAHMGLSRLSSLCSVRIHNVLLDSSNAKGIMRGYDVVVDATDNAATRYLINDACVLLGIPLVSGSAVRLDGQLTVYNYNGGPCYRCLFPTPPPVDTMAGCSETGVLGVVPGIIGCLQAMETVKLITGRKKDECPSLLLFSYASQPHFRSIKLRSRAAGCAVCGDSPTVTELVDYVAFCGSGPHDNAPDWKILDDPAQRVSCNYFSAVRSITPRRRHLLLDVRSEVEFEICSLPNSLNIPLDQLGRRQDELEKAIGGLDGGPVYTICRRGNLSQLAVRHIRDKLGYNECYDIARGLVGWQDEVDSDFPAY</sequence>
<dbReference type="GO" id="GO:0005524">
    <property type="term" value="F:ATP binding"/>
    <property type="evidence" value="ECO:0007669"/>
    <property type="project" value="UniProtKB-KW"/>
</dbReference>